<evidence type="ECO:0000256" key="1">
    <source>
        <dbReference type="SAM" id="MobiDB-lite"/>
    </source>
</evidence>
<sequence>MNAEALSRCITLAVERIEGGAPPPAKLAADVKRLARAAGVDFLEAAQPLVASALHAAVIKQAPQAFWNGFRAPIVAWARTSREARDALFALTPDIPTTRWLPLLEATGVADEMRAGERDVLDWIRRFIHKESDRWRQHFPAELSAFIRALPSQHGQTLRLDVARDDVEMELVDAVLSLGLDVAFTGDCDPFGWLSWQFWLEDERRGDLVHVAASEHATHAAAGLDRITLGTHLDALLAHPGSTQLLHRWAVPRVDHGCTAADFLAEVDRLRPLCLPAYRDEFRDELAGLASVADPAELTAQALRDGLLTELTWPALEEAARQLDEAHPDKVTIHESWPWFGVASGNRIIWVTADTSEAPVTVTPPVHSHHDNWQWFRVGGDTLCLSWSPEQGAHMTWASSPNTHHSLPHLLGGDPRKNISFETASGRLPGPGLIRPSDSRLRPRHRELVLQEGDALWCAEYSQAMRTLDPRTGKLGPESVPPRLASLIDDDLREGFTFHRVSVEHWMSVVPGTEESLLGAKDGQHGWVTLRRDPVLRCRSIDGTIWEHEATVWDHWIAPSSRIRRPGGGHWLVTVTGHLTRESCRRLLPASSRHGVDHLLHRLPVAGWHFLRPRDEAVSARMRAMTAPDVQPLLDSLPAWTPEEPRQLPATVVRAAQRLLATSDPALTVAVGWAALRTNRAVQRLRQLIEDIPPAETEGEATWTPSLDAVPWAREGPWDQVLTRVTADELRERLASSSGSPLRMATLATLPLLAPELHLVGAARPLASRATIQAAAAAAAVIRDSGLVGPDTVLFTVPSPLIRLSEPGSVTTTPTGPAINIGICRDDDGTRLQLFLSPGGGVPTEIQGKPATVWRRSSGIDLADLAAAFDVVLSRGGPPWDPAAAERFALGSGWSRPAAKVFLAGSPLNKEEKLDWLPRDLRRLLGLTVAEAAAAREFLTGLDPALLASLYSAGAADPMRVVRHGLDVDAMLTRWQQLSQGLVMLPGDVLLACRRELGPWQTDNLKLLPRRCADLLHLPHWLWLASSLKLDDPLRPWLAERLDDLTQASRAAPLRTSLIGRERGPVRACLGLPSVRDSIPGAELRTGPWTVTRTDDGYDVLWFDPAETADWRHEHDRALAVSRADDTDDLQHIANLTAVVSGRFHPGVAPHPRRRLAPGPPRLHTRPRHRRTTDPRPPRGLSPLLAPTPHPPQPHRQEHPPLEQLEENPASQGRRATDREGTGHRGQTPPSRTHPLPPRRLDAGPQPTPPTRNLESLLVPPRGHNEGETTLRVRPPTHSPPPAVHRRLAAPPRRHGGAAGGGQCCSSVSRSDDLQAEKSSR</sequence>
<organism evidence="2 3">
    <name type="scientific">Arachnia propionica</name>
    <dbReference type="NCBI Taxonomy" id="1750"/>
    <lineage>
        <taxon>Bacteria</taxon>
        <taxon>Bacillati</taxon>
        <taxon>Actinomycetota</taxon>
        <taxon>Actinomycetes</taxon>
        <taxon>Propionibacteriales</taxon>
        <taxon>Propionibacteriaceae</taxon>
        <taxon>Arachnia</taxon>
    </lineage>
</organism>
<dbReference type="EMBL" id="RQYT01000076">
    <property type="protein sequence ID" value="RRD47231.1"/>
    <property type="molecule type" value="Genomic_DNA"/>
</dbReference>
<reference evidence="2 3" key="1">
    <citation type="submission" date="2018-11" db="EMBL/GenBank/DDBJ databases">
        <title>Genomes From Bacteria Associated with the Canine Oral Cavity: a Test Case for Automated Genome-Based Taxonomic Assignment.</title>
        <authorList>
            <person name="Coil D.A."/>
            <person name="Jospin G."/>
            <person name="Darling A.E."/>
            <person name="Wallis C."/>
            <person name="Davis I.J."/>
            <person name="Harris S."/>
            <person name="Eisen J.A."/>
            <person name="Holcombe L.J."/>
            <person name="O'Flynn C."/>
        </authorList>
    </citation>
    <scope>NUCLEOTIDE SEQUENCE [LARGE SCALE GENOMIC DNA]</scope>
    <source>
        <strain evidence="2 3">OH2822_COT-296</strain>
    </source>
</reference>
<evidence type="ECO:0000313" key="2">
    <source>
        <dbReference type="EMBL" id="RRD47231.1"/>
    </source>
</evidence>
<evidence type="ECO:0000313" key="3">
    <source>
        <dbReference type="Proteomes" id="UP000280935"/>
    </source>
</evidence>
<proteinExistence type="predicted"/>
<dbReference type="RefSeq" id="WP_125229302.1">
    <property type="nucleotide sequence ID" value="NZ_RQYT01000076.1"/>
</dbReference>
<dbReference type="Proteomes" id="UP000280935">
    <property type="component" value="Unassembled WGS sequence"/>
</dbReference>
<gene>
    <name evidence="2" type="ORF">EII35_15185</name>
</gene>
<comment type="caution">
    <text evidence="2">The sequence shown here is derived from an EMBL/GenBank/DDBJ whole genome shotgun (WGS) entry which is preliminary data.</text>
</comment>
<dbReference type="OrthoDB" id="218750at2"/>
<feature type="compositionally biased region" description="Basic residues" evidence="1">
    <location>
        <begin position="1284"/>
        <end position="1296"/>
    </location>
</feature>
<protein>
    <submittedName>
        <fullName evidence="2">Uncharacterized protein</fullName>
    </submittedName>
</protein>
<name>A0A3P1WLM4_9ACTN</name>
<accession>A0A3P1WLM4</accession>
<feature type="region of interest" description="Disordered" evidence="1">
    <location>
        <begin position="1143"/>
        <end position="1321"/>
    </location>
</feature>
<feature type="compositionally biased region" description="Basic and acidic residues" evidence="1">
    <location>
        <begin position="1310"/>
        <end position="1321"/>
    </location>
</feature>